<sequence length="55" mass="6221">MTFHDDSEPSYKHNNLDIYIYSCLLESNDIHIVLAEGESQPARYKIILLGLVIAG</sequence>
<dbReference type="AlphaFoldDB" id="A0AAX3J4I4"/>
<comment type="caution">
    <text evidence="1">The sequence shown here is derived from an EMBL/GenBank/DDBJ whole genome shotgun (WGS) entry which is preliminary data.</text>
</comment>
<proteinExistence type="predicted"/>
<dbReference type="Proteomes" id="UP000433737">
    <property type="component" value="Unassembled WGS sequence"/>
</dbReference>
<evidence type="ECO:0000313" key="1">
    <source>
        <dbReference type="EMBL" id="VXB63370.1"/>
    </source>
</evidence>
<gene>
    <name evidence="1" type="ORF">PANT111_160245</name>
</gene>
<evidence type="ECO:0000313" key="2">
    <source>
        <dbReference type="Proteomes" id="UP000433737"/>
    </source>
</evidence>
<accession>A0AAX3J4I4</accession>
<reference evidence="1 2" key="1">
    <citation type="submission" date="2019-10" db="EMBL/GenBank/DDBJ databases">
        <authorList>
            <person name="Karimi E."/>
        </authorList>
    </citation>
    <scope>NUCLEOTIDE SEQUENCE [LARGE SCALE GENOMIC DNA]</scope>
    <source>
        <strain evidence="1">Pantoea sp. 111</strain>
    </source>
</reference>
<name>A0AAX3J4I4_9GAMM</name>
<organism evidence="1 2">
    <name type="scientific">Pantoea brenneri</name>
    <dbReference type="NCBI Taxonomy" id="472694"/>
    <lineage>
        <taxon>Bacteria</taxon>
        <taxon>Pseudomonadati</taxon>
        <taxon>Pseudomonadota</taxon>
        <taxon>Gammaproteobacteria</taxon>
        <taxon>Enterobacterales</taxon>
        <taxon>Erwiniaceae</taxon>
        <taxon>Pantoea</taxon>
    </lineage>
</organism>
<dbReference type="EMBL" id="CABWMH010000008">
    <property type="protein sequence ID" value="VXB63370.1"/>
    <property type="molecule type" value="Genomic_DNA"/>
</dbReference>
<protein>
    <submittedName>
        <fullName evidence="1">Uncharacterized protein</fullName>
    </submittedName>
</protein>